<dbReference type="Proteomes" id="UP000649829">
    <property type="component" value="Unassembled WGS sequence"/>
</dbReference>
<comment type="caution">
    <text evidence="2">The sequence shown here is derived from an EMBL/GenBank/DDBJ whole genome shotgun (WGS) entry which is preliminary data.</text>
</comment>
<keyword evidence="3" id="KW-1185">Reference proteome</keyword>
<organism evidence="2 3">
    <name type="scientific">Pseudooceanicola nanhaiensis</name>
    <dbReference type="NCBI Taxonomy" id="375761"/>
    <lineage>
        <taxon>Bacteria</taxon>
        <taxon>Pseudomonadati</taxon>
        <taxon>Pseudomonadota</taxon>
        <taxon>Alphaproteobacteria</taxon>
        <taxon>Rhodobacterales</taxon>
        <taxon>Paracoccaceae</taxon>
        <taxon>Pseudooceanicola</taxon>
    </lineage>
</organism>
<proteinExistence type="predicted"/>
<keyword evidence="1" id="KW-0812">Transmembrane</keyword>
<reference evidence="2" key="1">
    <citation type="journal article" date="2014" name="Int. J. Syst. Evol. Microbiol.">
        <title>Complete genome sequence of Corynebacterium casei LMG S-19264T (=DSM 44701T), isolated from a smear-ripened cheese.</title>
        <authorList>
            <consortium name="US DOE Joint Genome Institute (JGI-PGF)"/>
            <person name="Walter F."/>
            <person name="Albersmeier A."/>
            <person name="Kalinowski J."/>
            <person name="Ruckert C."/>
        </authorList>
    </citation>
    <scope>NUCLEOTIDE SEQUENCE</scope>
    <source>
        <strain evidence="2">CGMCC 1.6293</strain>
    </source>
</reference>
<evidence type="ECO:0000313" key="2">
    <source>
        <dbReference type="EMBL" id="GGL89911.1"/>
    </source>
</evidence>
<accession>A0A917SMH7</accession>
<dbReference type="AlphaFoldDB" id="A0A917SMH7"/>
<evidence type="ECO:0000313" key="3">
    <source>
        <dbReference type="Proteomes" id="UP000649829"/>
    </source>
</evidence>
<reference evidence="2" key="2">
    <citation type="submission" date="2020-09" db="EMBL/GenBank/DDBJ databases">
        <authorList>
            <person name="Sun Q."/>
            <person name="Zhou Y."/>
        </authorList>
    </citation>
    <scope>NUCLEOTIDE SEQUENCE</scope>
    <source>
        <strain evidence="2">CGMCC 1.6293</strain>
    </source>
</reference>
<evidence type="ECO:0000256" key="1">
    <source>
        <dbReference type="SAM" id="Phobius"/>
    </source>
</evidence>
<protein>
    <submittedName>
        <fullName evidence="2">Uncharacterized protein</fullName>
    </submittedName>
</protein>
<gene>
    <name evidence="2" type="ORF">GCM10011534_10040</name>
</gene>
<sequence length="58" mass="6508">MPVQWLLRMVTWARNPPSAARVWLVLGVVAACLAIWGIEQLVGFPEDWAPARAPVQLR</sequence>
<keyword evidence="1" id="KW-0472">Membrane</keyword>
<keyword evidence="1" id="KW-1133">Transmembrane helix</keyword>
<dbReference type="EMBL" id="BMLF01000001">
    <property type="protein sequence ID" value="GGL89911.1"/>
    <property type="molecule type" value="Genomic_DNA"/>
</dbReference>
<name>A0A917SMH7_9RHOB</name>
<feature type="transmembrane region" description="Helical" evidence="1">
    <location>
        <begin position="20"/>
        <end position="38"/>
    </location>
</feature>